<sequence>MLRKPHVILVPETHRLKPHCNFRAIYTVCEVKCKDEEDLWDETLVRIGELSAYISATQLPRRFFIGMALCGPALTLTLHARGTTIISKVLDINKHQKDFLCILLGLTSCSLVWNG</sequence>
<reference evidence="2" key="1">
    <citation type="submission" date="2021-03" db="EMBL/GenBank/DDBJ databases">
        <title>Evolutionary innovations through gain and loss of genes in the ectomycorrhizal Boletales.</title>
        <authorList>
            <person name="Wu G."/>
            <person name="Miyauchi S."/>
            <person name="Morin E."/>
            <person name="Yang Z.-L."/>
            <person name="Xu J."/>
            <person name="Martin F.M."/>
        </authorList>
    </citation>
    <scope>NUCLEOTIDE SEQUENCE</scope>
    <source>
        <strain evidence="2">BR01</strain>
    </source>
</reference>
<dbReference type="EMBL" id="JAGFBS010000016">
    <property type="protein sequence ID" value="KAG6374938.1"/>
    <property type="molecule type" value="Genomic_DNA"/>
</dbReference>
<accession>A0A8I2YPX6</accession>
<evidence type="ECO:0000313" key="2">
    <source>
        <dbReference type="EMBL" id="KAG6374938.1"/>
    </source>
</evidence>
<organism evidence="2 3">
    <name type="scientific">Boletus reticuloceps</name>
    <dbReference type="NCBI Taxonomy" id="495285"/>
    <lineage>
        <taxon>Eukaryota</taxon>
        <taxon>Fungi</taxon>
        <taxon>Dikarya</taxon>
        <taxon>Basidiomycota</taxon>
        <taxon>Agaricomycotina</taxon>
        <taxon>Agaricomycetes</taxon>
        <taxon>Agaricomycetidae</taxon>
        <taxon>Boletales</taxon>
        <taxon>Boletineae</taxon>
        <taxon>Boletaceae</taxon>
        <taxon>Boletoideae</taxon>
        <taxon>Boletus</taxon>
    </lineage>
</organism>
<gene>
    <name evidence="2" type="ORF">JVT61DRAFT_3690</name>
</gene>
<dbReference type="Pfam" id="PF17667">
    <property type="entry name" value="Pkinase_fungal"/>
    <property type="match status" value="1"/>
</dbReference>
<feature type="domain" description="Fungal-type protein kinase" evidence="1">
    <location>
        <begin position="15"/>
        <end position="109"/>
    </location>
</feature>
<protein>
    <recommendedName>
        <fullName evidence="1">Fungal-type protein kinase domain-containing protein</fullName>
    </recommendedName>
</protein>
<dbReference type="Proteomes" id="UP000683000">
    <property type="component" value="Unassembled WGS sequence"/>
</dbReference>
<dbReference type="AlphaFoldDB" id="A0A8I2YPX6"/>
<evidence type="ECO:0000313" key="3">
    <source>
        <dbReference type="Proteomes" id="UP000683000"/>
    </source>
</evidence>
<name>A0A8I2YPX6_9AGAM</name>
<comment type="caution">
    <text evidence="2">The sequence shown here is derived from an EMBL/GenBank/DDBJ whole genome shotgun (WGS) entry which is preliminary data.</text>
</comment>
<evidence type="ECO:0000259" key="1">
    <source>
        <dbReference type="Pfam" id="PF17667"/>
    </source>
</evidence>
<keyword evidence="3" id="KW-1185">Reference proteome</keyword>
<proteinExistence type="predicted"/>
<dbReference type="InterPro" id="IPR040976">
    <property type="entry name" value="Pkinase_fungal"/>
</dbReference>